<dbReference type="Proteomes" id="UP001056778">
    <property type="component" value="Chromosome 2"/>
</dbReference>
<dbReference type="EMBL" id="CM043016">
    <property type="protein sequence ID" value="KAI4468965.1"/>
    <property type="molecule type" value="Genomic_DNA"/>
</dbReference>
<comment type="caution">
    <text evidence="1">The sequence shown here is derived from an EMBL/GenBank/DDBJ whole genome shotgun (WGS) entry which is preliminary data.</text>
</comment>
<evidence type="ECO:0000313" key="1">
    <source>
        <dbReference type="EMBL" id="KAI4468965.1"/>
    </source>
</evidence>
<gene>
    <name evidence="1" type="ORF">MML48_2g00002946</name>
</gene>
<keyword evidence="2" id="KW-1185">Reference proteome</keyword>
<name>A0ACB9TQ76_HOLOL</name>
<accession>A0ACB9TQ76</accession>
<protein>
    <submittedName>
        <fullName evidence="1">Cuticle protein</fullName>
    </submittedName>
</protein>
<sequence length="148" mass="15980">MNQMGKTREIKVERNQRKKILIVAGLTLALAAEEPIPIVKQNSEVNLDGSFKSSYETGNGIVVEEQGVLKNAGNKDTEAEEVQGSFKYTAPDGTPIQITYLANENGFQPQGEHLPVAPTGPPVPPLIARALEWIAAHPQPEEPKKGSA</sequence>
<proteinExistence type="predicted"/>
<organism evidence="1 2">
    <name type="scientific">Holotrichia oblita</name>
    <name type="common">Chafer beetle</name>
    <dbReference type="NCBI Taxonomy" id="644536"/>
    <lineage>
        <taxon>Eukaryota</taxon>
        <taxon>Metazoa</taxon>
        <taxon>Ecdysozoa</taxon>
        <taxon>Arthropoda</taxon>
        <taxon>Hexapoda</taxon>
        <taxon>Insecta</taxon>
        <taxon>Pterygota</taxon>
        <taxon>Neoptera</taxon>
        <taxon>Endopterygota</taxon>
        <taxon>Coleoptera</taxon>
        <taxon>Polyphaga</taxon>
        <taxon>Scarabaeiformia</taxon>
        <taxon>Scarabaeidae</taxon>
        <taxon>Melolonthinae</taxon>
        <taxon>Holotrichia</taxon>
    </lineage>
</organism>
<reference evidence="1" key="1">
    <citation type="submission" date="2022-04" db="EMBL/GenBank/DDBJ databases">
        <title>Chromosome-scale genome assembly of Holotrichia oblita Faldermann.</title>
        <authorList>
            <person name="Rongchong L."/>
        </authorList>
    </citation>
    <scope>NUCLEOTIDE SEQUENCE</scope>
    <source>
        <strain evidence="1">81SQS9</strain>
    </source>
</reference>
<evidence type="ECO:0000313" key="2">
    <source>
        <dbReference type="Proteomes" id="UP001056778"/>
    </source>
</evidence>